<name>A0ABS6EST5_9FIRM</name>
<organism evidence="1 2">
    <name type="scientific">Butyricicoccus intestinisimiae</name>
    <dbReference type="NCBI Taxonomy" id="2841509"/>
    <lineage>
        <taxon>Bacteria</taxon>
        <taxon>Bacillati</taxon>
        <taxon>Bacillota</taxon>
        <taxon>Clostridia</taxon>
        <taxon>Eubacteriales</taxon>
        <taxon>Butyricicoccaceae</taxon>
        <taxon>Butyricicoccus</taxon>
    </lineage>
</organism>
<comment type="caution">
    <text evidence="1">The sequence shown here is derived from an EMBL/GenBank/DDBJ whole genome shotgun (WGS) entry which is preliminary data.</text>
</comment>
<keyword evidence="2" id="KW-1185">Reference proteome</keyword>
<dbReference type="RefSeq" id="WP_216470199.1">
    <property type="nucleotide sequence ID" value="NZ_JAHLQI010000003.1"/>
</dbReference>
<reference evidence="1 2" key="1">
    <citation type="submission" date="2021-06" db="EMBL/GenBank/DDBJ databases">
        <authorList>
            <person name="Sun Q."/>
            <person name="Li D."/>
        </authorList>
    </citation>
    <scope>NUCLEOTIDE SEQUENCE [LARGE SCALE GENOMIC DNA]</scope>
    <source>
        <strain evidence="1 2">MSJd-7</strain>
    </source>
</reference>
<gene>
    <name evidence="1" type="ORF">KQI75_07935</name>
</gene>
<dbReference type="Proteomes" id="UP000783588">
    <property type="component" value="Unassembled WGS sequence"/>
</dbReference>
<evidence type="ECO:0000313" key="1">
    <source>
        <dbReference type="EMBL" id="MBU5490550.1"/>
    </source>
</evidence>
<proteinExistence type="predicted"/>
<evidence type="ECO:0000313" key="2">
    <source>
        <dbReference type="Proteomes" id="UP000783588"/>
    </source>
</evidence>
<sequence length="152" mass="17123">MRKTKAFLFEEGGTAQAVTEGAAREQVRMQITWFVKRTVRTGFLALPLGELAFAGQMTERAAHRQVRVRANLKNYVSWYLPSLSLRDISPKGRDKFGLCVRGSPPSLSLLDISPKGRDKIKIRTKKLPFGSFLRSIQILLFTSCRTDFSSCP</sequence>
<protein>
    <submittedName>
        <fullName evidence="1">Uncharacterized protein</fullName>
    </submittedName>
</protein>
<dbReference type="EMBL" id="JAHLQI010000003">
    <property type="protein sequence ID" value="MBU5490550.1"/>
    <property type="molecule type" value="Genomic_DNA"/>
</dbReference>
<accession>A0ABS6EST5</accession>